<name>A0A9P8C374_9HELO</name>
<feature type="signal peptide" evidence="1">
    <location>
        <begin position="1"/>
        <end position="17"/>
    </location>
</feature>
<gene>
    <name evidence="3" type="ORF">BJ875DRAFT_406343</name>
</gene>
<dbReference type="SMART" id="SM00754">
    <property type="entry name" value="CHRD"/>
    <property type="match status" value="1"/>
</dbReference>
<dbReference type="Proteomes" id="UP000824998">
    <property type="component" value="Unassembled WGS sequence"/>
</dbReference>
<organism evidence="3 4">
    <name type="scientific">Amylocarpus encephaloides</name>
    <dbReference type="NCBI Taxonomy" id="45428"/>
    <lineage>
        <taxon>Eukaryota</taxon>
        <taxon>Fungi</taxon>
        <taxon>Dikarya</taxon>
        <taxon>Ascomycota</taxon>
        <taxon>Pezizomycotina</taxon>
        <taxon>Leotiomycetes</taxon>
        <taxon>Helotiales</taxon>
        <taxon>Helotiales incertae sedis</taxon>
        <taxon>Amylocarpus</taxon>
    </lineage>
</organism>
<reference evidence="3" key="1">
    <citation type="journal article" date="2021" name="IMA Fungus">
        <title>Genomic characterization of three marine fungi, including Emericellopsis atlantica sp. nov. with signatures of a generalist lifestyle and marine biomass degradation.</title>
        <authorList>
            <person name="Hagestad O.C."/>
            <person name="Hou L."/>
            <person name="Andersen J.H."/>
            <person name="Hansen E.H."/>
            <person name="Altermark B."/>
            <person name="Li C."/>
            <person name="Kuhnert E."/>
            <person name="Cox R.J."/>
            <person name="Crous P.W."/>
            <person name="Spatafora J.W."/>
            <person name="Lail K."/>
            <person name="Amirebrahimi M."/>
            <person name="Lipzen A."/>
            <person name="Pangilinan J."/>
            <person name="Andreopoulos W."/>
            <person name="Hayes R.D."/>
            <person name="Ng V."/>
            <person name="Grigoriev I.V."/>
            <person name="Jackson S.A."/>
            <person name="Sutton T.D.S."/>
            <person name="Dobson A.D.W."/>
            <person name="Rama T."/>
        </authorList>
    </citation>
    <scope>NUCLEOTIDE SEQUENCE</scope>
    <source>
        <strain evidence="3">TRa018bII</strain>
    </source>
</reference>
<feature type="chain" id="PRO_5040181025" description="CHRD domain-containing protein" evidence="1">
    <location>
        <begin position="18"/>
        <end position="184"/>
    </location>
</feature>
<comment type="caution">
    <text evidence="3">The sequence shown here is derived from an EMBL/GenBank/DDBJ whole genome shotgun (WGS) entry which is preliminary data.</text>
</comment>
<sequence length="184" mass="18935">MRSSTFLSVALAATALAAPTILQIAVTLDDGVDAGPFHFTSQFNVVALPDQVRNGTEAVPGAAEATGYFNYGINSETDTICYNITLINVVGDFESPATTATHIHEAAQGASGPPRIAFPNPVGDDTRKSTAGCLTGPFTTGIVMNGADTGAGFTVKQIEANPAGFFTDSHTALFPIGVVRGQLS</sequence>
<keyword evidence="1" id="KW-0732">Signal</keyword>
<proteinExistence type="predicted"/>
<feature type="domain" description="CHRD" evidence="2">
    <location>
        <begin position="41"/>
        <end position="184"/>
    </location>
</feature>
<evidence type="ECO:0000313" key="3">
    <source>
        <dbReference type="EMBL" id="KAG9231750.1"/>
    </source>
</evidence>
<dbReference type="Pfam" id="PF07452">
    <property type="entry name" value="CHRD"/>
    <property type="match status" value="1"/>
</dbReference>
<protein>
    <recommendedName>
        <fullName evidence="2">CHRD domain-containing protein</fullName>
    </recommendedName>
</protein>
<evidence type="ECO:0000259" key="2">
    <source>
        <dbReference type="SMART" id="SM00754"/>
    </source>
</evidence>
<dbReference type="OrthoDB" id="3554264at2759"/>
<evidence type="ECO:0000313" key="4">
    <source>
        <dbReference type="Proteomes" id="UP000824998"/>
    </source>
</evidence>
<dbReference type="InterPro" id="IPR010895">
    <property type="entry name" value="CHRD"/>
</dbReference>
<keyword evidence="4" id="KW-1185">Reference proteome</keyword>
<dbReference type="AlphaFoldDB" id="A0A9P8C374"/>
<evidence type="ECO:0000256" key="1">
    <source>
        <dbReference type="SAM" id="SignalP"/>
    </source>
</evidence>
<dbReference type="EMBL" id="MU251583">
    <property type="protein sequence ID" value="KAG9231750.1"/>
    <property type="molecule type" value="Genomic_DNA"/>
</dbReference>
<accession>A0A9P8C374</accession>